<dbReference type="Gramene" id="TraesCS5B02G328700.1">
    <property type="protein sequence ID" value="TraesCS5B02G328700.1"/>
    <property type="gene ID" value="TraesCS5B02G328700"/>
</dbReference>
<keyword evidence="3" id="KW-1185">Reference proteome</keyword>
<dbReference type="EnsemblPlants" id="TraesCS5B02G328700.1">
    <property type="protein sequence ID" value="TraesCS5B02G328700.1"/>
    <property type="gene ID" value="TraesCS5B02G328700"/>
</dbReference>
<reference evidence="2" key="1">
    <citation type="submission" date="2018-08" db="EMBL/GenBank/DDBJ databases">
        <authorList>
            <person name="Rossello M."/>
        </authorList>
    </citation>
    <scope>NUCLEOTIDE SEQUENCE [LARGE SCALE GENOMIC DNA]</scope>
    <source>
        <strain evidence="2">cv. Chinese Spring</strain>
    </source>
</reference>
<dbReference type="Gramene" id="TraesCS5B03G0828300.1">
    <property type="protein sequence ID" value="TraesCS5B03G0828300.1.CDS"/>
    <property type="gene ID" value="TraesCS5B03G0828300"/>
</dbReference>
<feature type="region of interest" description="Disordered" evidence="1">
    <location>
        <begin position="1"/>
        <end position="31"/>
    </location>
</feature>
<feature type="compositionally biased region" description="Polar residues" evidence="1">
    <location>
        <begin position="16"/>
        <end position="31"/>
    </location>
</feature>
<evidence type="ECO:0000313" key="3">
    <source>
        <dbReference type="Proteomes" id="UP000019116"/>
    </source>
</evidence>
<reference evidence="2" key="2">
    <citation type="submission" date="2018-10" db="UniProtKB">
        <authorList>
            <consortium name="EnsemblPlants"/>
        </authorList>
    </citation>
    <scope>IDENTIFICATION</scope>
</reference>
<protein>
    <submittedName>
        <fullName evidence="2">Uncharacterized protein</fullName>
    </submittedName>
</protein>
<dbReference type="OMA" id="MGMAIPA"/>
<sequence>MGMAIPAPMTPADVSESITTDNGSNELSMSSWDDTNSNIMFFAPGSKKAKVLINGDNGMVTNFSKIKSQFGLSSTSLDMPGMDGYLQPQQDFVACIVLRQACLRHSPVKHH</sequence>
<dbReference type="AlphaFoldDB" id="A0A3B6LR61"/>
<dbReference type="Proteomes" id="UP000019116">
    <property type="component" value="Chromosome 5B"/>
</dbReference>
<organism evidence="2">
    <name type="scientific">Triticum aestivum</name>
    <name type="common">Wheat</name>
    <dbReference type="NCBI Taxonomy" id="4565"/>
    <lineage>
        <taxon>Eukaryota</taxon>
        <taxon>Viridiplantae</taxon>
        <taxon>Streptophyta</taxon>
        <taxon>Embryophyta</taxon>
        <taxon>Tracheophyta</taxon>
        <taxon>Spermatophyta</taxon>
        <taxon>Magnoliopsida</taxon>
        <taxon>Liliopsida</taxon>
        <taxon>Poales</taxon>
        <taxon>Poaceae</taxon>
        <taxon>BOP clade</taxon>
        <taxon>Pooideae</taxon>
        <taxon>Triticodae</taxon>
        <taxon>Triticeae</taxon>
        <taxon>Triticinae</taxon>
        <taxon>Triticum</taxon>
    </lineage>
</organism>
<proteinExistence type="predicted"/>
<dbReference type="OrthoDB" id="2019494at2759"/>
<accession>A0A3B6LR61</accession>
<evidence type="ECO:0000313" key="2">
    <source>
        <dbReference type="EnsemblPlants" id="TraesCS5B02G328700.1"/>
    </source>
</evidence>
<evidence type="ECO:0000256" key="1">
    <source>
        <dbReference type="SAM" id="MobiDB-lite"/>
    </source>
</evidence>
<dbReference type="PaxDb" id="4565-Traes_5BL_68F8D5FF1.12"/>
<name>A0A3B6LR61_WHEAT</name>